<proteinExistence type="predicted"/>
<organism evidence="1">
    <name type="scientific">Bordetella parapertussis</name>
    <dbReference type="NCBI Taxonomy" id="519"/>
    <lineage>
        <taxon>Bacteria</taxon>
        <taxon>Pseudomonadati</taxon>
        <taxon>Pseudomonadota</taxon>
        <taxon>Betaproteobacteria</taxon>
        <taxon>Burkholderiales</taxon>
        <taxon>Alcaligenaceae</taxon>
        <taxon>Bordetella</taxon>
    </lineage>
</organism>
<protein>
    <submittedName>
        <fullName evidence="1">Putative major fimbrial structural subunit</fullName>
    </submittedName>
</protein>
<evidence type="ECO:0000313" key="1">
    <source>
        <dbReference type="EMBL" id="AAB94079.1"/>
    </source>
</evidence>
<dbReference type="AlphaFoldDB" id="O52154"/>
<name>O52154_BORPP</name>
<reference evidence="1" key="1">
    <citation type="journal article" date="1997" name="J. Bacteriol.">
        <title>Bordetella bronchiseptica expresses the fimbrial structural subunit gene fimA.</title>
        <authorList>
            <person name="Boschwitz J.S."/>
            <person name="van der Heide H.G."/>
            <person name="Mooi F.R."/>
            <person name="Relman D.A."/>
        </authorList>
    </citation>
    <scope>NUCLEOTIDE SEQUENCE</scope>
    <source>
        <strain evidence="1">B24</strain>
    </source>
</reference>
<gene>
    <name evidence="1" type="primary">fimA</name>
</gene>
<sequence>MNLKFAGIALGPDRLCIDIPASGFRGGRHARDYRRHHRYDVQDQWRGASHQHNGAIADHFAHRAQGRRVDGRRDSF</sequence>
<dbReference type="EMBL" id="AF022305">
    <property type="protein sequence ID" value="AAB94079.1"/>
    <property type="molecule type" value="Genomic_DNA"/>
</dbReference>
<accession>O52154</accession>